<protein>
    <submittedName>
        <fullName evidence="9">Uncharacterized protein LOC117553079</fullName>
    </submittedName>
</protein>
<evidence type="ECO:0000256" key="4">
    <source>
        <dbReference type="ARBA" id="ARBA00023125"/>
    </source>
</evidence>
<dbReference type="InterPro" id="IPR006612">
    <property type="entry name" value="THAP_Znf"/>
</dbReference>
<evidence type="ECO:0000259" key="7">
    <source>
        <dbReference type="PROSITE" id="PS50950"/>
    </source>
</evidence>
<dbReference type="InParanoid" id="A0A6P8VAL2"/>
<dbReference type="RefSeq" id="XP_034082750.1">
    <property type="nucleotide sequence ID" value="XM_034226859.1"/>
</dbReference>
<keyword evidence="4 5" id="KW-0238">DNA-binding</keyword>
<dbReference type="Pfam" id="PF05485">
    <property type="entry name" value="THAP"/>
    <property type="match status" value="1"/>
</dbReference>
<dbReference type="KEGG" id="gacu:117553079"/>
<evidence type="ECO:0000256" key="3">
    <source>
        <dbReference type="ARBA" id="ARBA00022833"/>
    </source>
</evidence>
<keyword evidence="2 5" id="KW-0863">Zinc-finger</keyword>
<feature type="compositionally biased region" description="Polar residues" evidence="6">
    <location>
        <begin position="88"/>
        <end position="106"/>
    </location>
</feature>
<feature type="region of interest" description="Disordered" evidence="6">
    <location>
        <begin position="83"/>
        <end position="106"/>
    </location>
</feature>
<keyword evidence="8" id="KW-1185">Reference proteome</keyword>
<accession>A0A6P8VAL2</accession>
<dbReference type="OrthoDB" id="5982876at2759"/>
<organism evidence="8 9">
    <name type="scientific">Gymnodraco acuticeps</name>
    <name type="common">Antarctic dragonfish</name>
    <dbReference type="NCBI Taxonomy" id="8218"/>
    <lineage>
        <taxon>Eukaryota</taxon>
        <taxon>Metazoa</taxon>
        <taxon>Chordata</taxon>
        <taxon>Craniata</taxon>
        <taxon>Vertebrata</taxon>
        <taxon>Euteleostomi</taxon>
        <taxon>Actinopterygii</taxon>
        <taxon>Neopterygii</taxon>
        <taxon>Teleostei</taxon>
        <taxon>Neoteleostei</taxon>
        <taxon>Acanthomorphata</taxon>
        <taxon>Eupercaria</taxon>
        <taxon>Perciformes</taxon>
        <taxon>Notothenioidei</taxon>
        <taxon>Bathydraconidae</taxon>
        <taxon>Gymnodraco</taxon>
    </lineage>
</organism>
<dbReference type="GO" id="GO:0003677">
    <property type="term" value="F:DNA binding"/>
    <property type="evidence" value="ECO:0007669"/>
    <property type="project" value="UniProtKB-UniRule"/>
</dbReference>
<dbReference type="AlphaFoldDB" id="A0A6P8VAL2"/>
<keyword evidence="3" id="KW-0862">Zinc</keyword>
<evidence type="ECO:0000256" key="6">
    <source>
        <dbReference type="SAM" id="MobiDB-lite"/>
    </source>
</evidence>
<dbReference type="PROSITE" id="PS50950">
    <property type="entry name" value="ZF_THAP"/>
    <property type="match status" value="1"/>
</dbReference>
<dbReference type="InterPro" id="IPR038441">
    <property type="entry name" value="THAP_Znf_sf"/>
</dbReference>
<proteinExistence type="predicted"/>
<evidence type="ECO:0000256" key="5">
    <source>
        <dbReference type="PROSITE-ProRule" id="PRU00309"/>
    </source>
</evidence>
<feature type="region of interest" description="Disordered" evidence="6">
    <location>
        <begin position="219"/>
        <end position="242"/>
    </location>
</feature>
<gene>
    <name evidence="9" type="primary">LOC117553079</name>
</gene>
<dbReference type="SMART" id="SM00980">
    <property type="entry name" value="THAP"/>
    <property type="match status" value="1"/>
</dbReference>
<feature type="domain" description="THAP-type" evidence="7">
    <location>
        <begin position="1"/>
        <end position="82"/>
    </location>
</feature>
<evidence type="ECO:0000313" key="8">
    <source>
        <dbReference type="Proteomes" id="UP000515161"/>
    </source>
</evidence>
<keyword evidence="1" id="KW-0479">Metal-binding</keyword>
<evidence type="ECO:0000313" key="9">
    <source>
        <dbReference type="RefSeq" id="XP_034082750.1"/>
    </source>
</evidence>
<sequence>MSRRVCCLYCVEKSTMFAVPKAEPRRSQWLTFLFNTVPADLPAGTVVCARHFTDQSFKNLKMFSFGLAVKLILEDDAVPTLFGPAGDSGTQPSTSQQEHNTNCSSTVGCQTDRPQTVCVGTQRVETRSVGTQTVECKVSAISVATQLARGTLKSAHVRSKVYVGELMRLVFEEVFEDPTPFVEEMNKINIPKDLSTQFDRPSKEEVVARHVSRFSLGAVGSPLTVQPDQGTPGVSGGPHTTG</sequence>
<evidence type="ECO:0000256" key="1">
    <source>
        <dbReference type="ARBA" id="ARBA00022723"/>
    </source>
</evidence>
<dbReference type="GO" id="GO:0008270">
    <property type="term" value="F:zinc ion binding"/>
    <property type="evidence" value="ECO:0007669"/>
    <property type="project" value="UniProtKB-KW"/>
</dbReference>
<reference evidence="9" key="1">
    <citation type="submission" date="2025-08" db="UniProtKB">
        <authorList>
            <consortium name="RefSeq"/>
        </authorList>
    </citation>
    <scope>IDENTIFICATION</scope>
</reference>
<dbReference type="GeneID" id="117553079"/>
<dbReference type="SUPFAM" id="SSF57716">
    <property type="entry name" value="Glucocorticoid receptor-like (DNA-binding domain)"/>
    <property type="match status" value="1"/>
</dbReference>
<dbReference type="Proteomes" id="UP000515161">
    <property type="component" value="Unplaced"/>
</dbReference>
<dbReference type="SMART" id="SM00692">
    <property type="entry name" value="DM3"/>
    <property type="match status" value="1"/>
</dbReference>
<name>A0A6P8VAL2_GYMAC</name>
<dbReference type="Gene3D" id="6.20.210.20">
    <property type="entry name" value="THAP domain"/>
    <property type="match status" value="1"/>
</dbReference>
<evidence type="ECO:0000256" key="2">
    <source>
        <dbReference type="ARBA" id="ARBA00022771"/>
    </source>
</evidence>